<sequence length="956" mass="107910">MAVVDEYGTSALWARAVSEYKEKLSQDDLHAVLSVSNSQELLRRLESSEIQISNHGTRMEKIRNGLEKYSVFLSVFGSALPETSALFWGSLDFLHQMSSGSQVPRQLKELVANLIEDLCSSAPRLRTYEKIFRDMTEVDTALAQLYHGVLSFFYEVNVFLKRCASRPKIAPLPEPIRVRAKLKEIEDLKTNVEREAWAANVDLHYKWHEEIKDIFSRVSVKPKGSLPCRIVPYPVNPRFVGRQDILNQMSIDLAISKPEQKSIAIHGMGGVGKTQIALKYIYDHLEDYPAVFWMNADSRAKLQSSFVDAARKLQLKESDSQHDAESVSKVLKDWMEEARDEWLVVFDNADDLEILRPFWPSGNRGTIIITSRNHAAAALTKKGALVKPLPADDGESLFMSIITRSGSEEPDGDADIWVRKVIEKLGYLPLAINQVAHYMLESECSVDDFYDIYNESLKSQETFGPLKATVGDMFYEHSLATVWKISLKKLSDNAASLLAILSCLDPDGIPESLLREGSKGHPDLLYLSRTVSFIDVVSELMRNGLISKNITQVQTGGASLNRRGTRSLAVHRLVQETVFHQQDKAAQNSTFSSAVKLCLTVYPHPTRSNFRLMHRWPECEKLLPHLLALNSRSLDSTDLELDARLAELFLYGSWYLYERRLPELSLPLLETAKKICENSSTGIDWFLKARTLSCFGCVLFECSKYQDSEKFFRKALEIRLKNVEDSDILLAHGYQDVALPVTAQGRYDEAIELQKRALAVVELNGDDFTRRDMTFHIHHNMARTYEAAGQPEMGLTLHFNQGDEFGDGLRTEMSESGAVNLYAIGNCYLAQNNPIGIEYHTRALKIRKQLVGERGFYYGVSLHKMGCILYEGGNFAEAGDAFEQARDIFSNSLDAQRELARSTYFLSVVNRELGHLAEADKLLAEAQMLMCQITGSKAEDGDLNDKFSKLVIYIHN</sequence>
<dbReference type="InterPro" id="IPR002182">
    <property type="entry name" value="NB-ARC"/>
</dbReference>
<dbReference type="Pfam" id="PF13424">
    <property type="entry name" value="TPR_12"/>
    <property type="match status" value="1"/>
</dbReference>
<dbReference type="GO" id="GO:0043531">
    <property type="term" value="F:ADP binding"/>
    <property type="evidence" value="ECO:0007669"/>
    <property type="project" value="InterPro"/>
</dbReference>
<evidence type="ECO:0000259" key="3">
    <source>
        <dbReference type="Pfam" id="PF25000"/>
    </source>
</evidence>
<protein>
    <recommendedName>
        <fullName evidence="6">NB-ARC domain-containing protein</fullName>
    </recommendedName>
</protein>
<dbReference type="PANTHER" id="PTHR35205">
    <property type="entry name" value="NB-ARC AND TPR DOMAIN PROTEIN"/>
    <property type="match status" value="1"/>
</dbReference>
<dbReference type="InterPro" id="IPR011990">
    <property type="entry name" value="TPR-like_helical_dom_sf"/>
</dbReference>
<dbReference type="InterPro" id="IPR056681">
    <property type="entry name" value="DUF7779"/>
</dbReference>
<feature type="domain" description="DUF7708" evidence="2">
    <location>
        <begin position="60"/>
        <end position="199"/>
    </location>
</feature>
<proteinExistence type="predicted"/>
<evidence type="ECO:0008006" key="6">
    <source>
        <dbReference type="Google" id="ProtNLM"/>
    </source>
</evidence>
<dbReference type="InterPro" id="IPR056125">
    <property type="entry name" value="DUF7708"/>
</dbReference>
<dbReference type="SMART" id="SM00028">
    <property type="entry name" value="TPR"/>
    <property type="match status" value="4"/>
</dbReference>
<dbReference type="GeneID" id="54585848"/>
<name>A0A6A6J2G3_9PLEO</name>
<dbReference type="InterPro" id="IPR019734">
    <property type="entry name" value="TPR_rpt"/>
</dbReference>
<gene>
    <name evidence="4" type="ORF">BU26DRAFT_557984</name>
</gene>
<dbReference type="Gene3D" id="3.40.50.300">
    <property type="entry name" value="P-loop containing nucleotide triphosphate hydrolases"/>
    <property type="match status" value="1"/>
</dbReference>
<evidence type="ECO:0000313" key="4">
    <source>
        <dbReference type="EMBL" id="KAF2256537.1"/>
    </source>
</evidence>
<dbReference type="Gene3D" id="1.25.40.10">
    <property type="entry name" value="Tetratricopeptide repeat domain"/>
    <property type="match status" value="2"/>
</dbReference>
<accession>A0A6A6J2G3</accession>
<dbReference type="SUPFAM" id="SSF52540">
    <property type="entry name" value="P-loop containing nucleoside triphosphate hydrolases"/>
    <property type="match status" value="1"/>
</dbReference>
<feature type="domain" description="NB-ARC" evidence="1">
    <location>
        <begin position="257"/>
        <end position="381"/>
    </location>
</feature>
<dbReference type="Proteomes" id="UP000800094">
    <property type="component" value="Unassembled WGS sequence"/>
</dbReference>
<dbReference type="Pfam" id="PF00931">
    <property type="entry name" value="NB-ARC"/>
    <property type="match status" value="1"/>
</dbReference>
<dbReference type="AlphaFoldDB" id="A0A6A6J2G3"/>
<dbReference type="InterPro" id="IPR027417">
    <property type="entry name" value="P-loop_NTPase"/>
</dbReference>
<evidence type="ECO:0000259" key="1">
    <source>
        <dbReference type="Pfam" id="PF00931"/>
    </source>
</evidence>
<dbReference type="PANTHER" id="PTHR35205:SF1">
    <property type="entry name" value="ZU5 DOMAIN-CONTAINING PROTEIN"/>
    <property type="match status" value="1"/>
</dbReference>
<keyword evidence="5" id="KW-1185">Reference proteome</keyword>
<dbReference type="Pfam" id="PF13374">
    <property type="entry name" value="TPR_10"/>
    <property type="match status" value="2"/>
</dbReference>
<dbReference type="OrthoDB" id="5394701at2759"/>
<dbReference type="Pfam" id="PF25000">
    <property type="entry name" value="DUF7779"/>
    <property type="match status" value="1"/>
</dbReference>
<evidence type="ECO:0000313" key="5">
    <source>
        <dbReference type="Proteomes" id="UP000800094"/>
    </source>
</evidence>
<feature type="domain" description="DUF7779" evidence="3">
    <location>
        <begin position="486"/>
        <end position="583"/>
    </location>
</feature>
<organism evidence="4 5">
    <name type="scientific">Trematosphaeria pertusa</name>
    <dbReference type="NCBI Taxonomy" id="390896"/>
    <lineage>
        <taxon>Eukaryota</taxon>
        <taxon>Fungi</taxon>
        <taxon>Dikarya</taxon>
        <taxon>Ascomycota</taxon>
        <taxon>Pezizomycotina</taxon>
        <taxon>Dothideomycetes</taxon>
        <taxon>Pleosporomycetidae</taxon>
        <taxon>Pleosporales</taxon>
        <taxon>Massarineae</taxon>
        <taxon>Trematosphaeriaceae</taxon>
        <taxon>Trematosphaeria</taxon>
    </lineage>
</organism>
<dbReference type="RefSeq" id="XP_033691541.1">
    <property type="nucleotide sequence ID" value="XM_033832518.1"/>
</dbReference>
<dbReference type="EMBL" id="ML987189">
    <property type="protein sequence ID" value="KAF2256537.1"/>
    <property type="molecule type" value="Genomic_DNA"/>
</dbReference>
<reference evidence="4" key="1">
    <citation type="journal article" date="2020" name="Stud. Mycol.">
        <title>101 Dothideomycetes genomes: a test case for predicting lifestyles and emergence of pathogens.</title>
        <authorList>
            <person name="Haridas S."/>
            <person name="Albert R."/>
            <person name="Binder M."/>
            <person name="Bloem J."/>
            <person name="Labutti K."/>
            <person name="Salamov A."/>
            <person name="Andreopoulos B."/>
            <person name="Baker S."/>
            <person name="Barry K."/>
            <person name="Bills G."/>
            <person name="Bluhm B."/>
            <person name="Cannon C."/>
            <person name="Castanera R."/>
            <person name="Culley D."/>
            <person name="Daum C."/>
            <person name="Ezra D."/>
            <person name="Gonzalez J."/>
            <person name="Henrissat B."/>
            <person name="Kuo A."/>
            <person name="Liang C."/>
            <person name="Lipzen A."/>
            <person name="Lutzoni F."/>
            <person name="Magnuson J."/>
            <person name="Mondo S."/>
            <person name="Nolan M."/>
            <person name="Ohm R."/>
            <person name="Pangilinan J."/>
            <person name="Park H.-J."/>
            <person name="Ramirez L."/>
            <person name="Alfaro M."/>
            <person name="Sun H."/>
            <person name="Tritt A."/>
            <person name="Yoshinaga Y."/>
            <person name="Zwiers L.-H."/>
            <person name="Turgeon B."/>
            <person name="Goodwin S."/>
            <person name="Spatafora J."/>
            <person name="Crous P."/>
            <person name="Grigoriev I."/>
        </authorList>
    </citation>
    <scope>NUCLEOTIDE SEQUENCE</scope>
    <source>
        <strain evidence="4">CBS 122368</strain>
    </source>
</reference>
<evidence type="ECO:0000259" key="2">
    <source>
        <dbReference type="Pfam" id="PF24809"/>
    </source>
</evidence>
<dbReference type="Pfam" id="PF24809">
    <property type="entry name" value="DUF7708"/>
    <property type="match status" value="1"/>
</dbReference>
<dbReference type="SUPFAM" id="SSF48452">
    <property type="entry name" value="TPR-like"/>
    <property type="match status" value="2"/>
</dbReference>